<proteinExistence type="predicted"/>
<accession>A0A834CQN9</accession>
<evidence type="ECO:0000313" key="2">
    <source>
        <dbReference type="Proteomes" id="UP000646548"/>
    </source>
</evidence>
<dbReference type="AlphaFoldDB" id="A0A834CQN9"/>
<dbReference type="EMBL" id="WKFB01000184">
    <property type="protein sequence ID" value="KAF6732708.1"/>
    <property type="molecule type" value="Genomic_DNA"/>
</dbReference>
<name>A0A834CQN9_ORYME</name>
<dbReference type="Proteomes" id="UP000646548">
    <property type="component" value="Unassembled WGS sequence"/>
</dbReference>
<reference evidence="1" key="1">
    <citation type="journal article" name="BMC Genomics">
        <title>Long-read sequencing and de novo genome assembly of marine medaka (Oryzias melastigma).</title>
        <authorList>
            <person name="Liang P."/>
            <person name="Saqib H.S.A."/>
            <person name="Ni X."/>
            <person name="Shen Y."/>
        </authorList>
    </citation>
    <scope>NUCLEOTIDE SEQUENCE</scope>
    <source>
        <strain evidence="1">Bigg-433</strain>
    </source>
</reference>
<evidence type="ECO:0000313" key="1">
    <source>
        <dbReference type="EMBL" id="KAF6732708.1"/>
    </source>
</evidence>
<comment type="caution">
    <text evidence="1">The sequence shown here is derived from an EMBL/GenBank/DDBJ whole genome shotgun (WGS) entry which is preliminary data.</text>
</comment>
<protein>
    <submittedName>
        <fullName evidence="1">Uncharacterized protein</fullName>
    </submittedName>
</protein>
<organism evidence="1 2">
    <name type="scientific">Oryzias melastigma</name>
    <name type="common">Marine medaka</name>
    <dbReference type="NCBI Taxonomy" id="30732"/>
    <lineage>
        <taxon>Eukaryota</taxon>
        <taxon>Metazoa</taxon>
        <taxon>Chordata</taxon>
        <taxon>Craniata</taxon>
        <taxon>Vertebrata</taxon>
        <taxon>Euteleostomi</taxon>
        <taxon>Actinopterygii</taxon>
        <taxon>Neopterygii</taxon>
        <taxon>Teleostei</taxon>
        <taxon>Neoteleostei</taxon>
        <taxon>Acanthomorphata</taxon>
        <taxon>Ovalentaria</taxon>
        <taxon>Atherinomorphae</taxon>
        <taxon>Beloniformes</taxon>
        <taxon>Adrianichthyidae</taxon>
        <taxon>Oryziinae</taxon>
        <taxon>Oryzias</taxon>
    </lineage>
</organism>
<sequence>MTSDGRRCSSATSVCNGTSAFTLLLLKPRNNFLGRFMLLSGKEANSGVSGAVLTLSRSGPEVDVEAGRRRNARCYLESSHN</sequence>
<gene>
    <name evidence="1" type="ORF">FQA47_011254</name>
</gene>